<dbReference type="Proteomes" id="UP000095283">
    <property type="component" value="Unplaced"/>
</dbReference>
<name>A0A1I7WFH2_HETBA</name>
<reference evidence="2" key="1">
    <citation type="submission" date="2016-11" db="UniProtKB">
        <authorList>
            <consortium name="WormBaseParasite"/>
        </authorList>
    </citation>
    <scope>IDENTIFICATION</scope>
</reference>
<evidence type="ECO:0000313" key="1">
    <source>
        <dbReference type="Proteomes" id="UP000095283"/>
    </source>
</evidence>
<keyword evidence="1" id="KW-1185">Reference proteome</keyword>
<evidence type="ECO:0000313" key="2">
    <source>
        <dbReference type="WBParaSite" id="Hba_03700"/>
    </source>
</evidence>
<proteinExistence type="predicted"/>
<accession>A0A1I7WFH2</accession>
<protein>
    <submittedName>
        <fullName evidence="2">DNA-binding protein</fullName>
    </submittedName>
</protein>
<organism evidence="1 2">
    <name type="scientific">Heterorhabditis bacteriophora</name>
    <name type="common">Entomopathogenic nematode worm</name>
    <dbReference type="NCBI Taxonomy" id="37862"/>
    <lineage>
        <taxon>Eukaryota</taxon>
        <taxon>Metazoa</taxon>
        <taxon>Ecdysozoa</taxon>
        <taxon>Nematoda</taxon>
        <taxon>Chromadorea</taxon>
        <taxon>Rhabditida</taxon>
        <taxon>Rhabditina</taxon>
        <taxon>Rhabditomorpha</taxon>
        <taxon>Strongyloidea</taxon>
        <taxon>Heterorhabditidae</taxon>
        <taxon>Heterorhabditis</taxon>
    </lineage>
</organism>
<dbReference type="WBParaSite" id="Hba_03700">
    <property type="protein sequence ID" value="Hba_03700"/>
    <property type="gene ID" value="Hba_03700"/>
</dbReference>
<sequence length="23" mass="2828">MSLIVEIINRNFKMPEIRGYIYK</sequence>
<dbReference type="AlphaFoldDB" id="A0A1I7WFH2"/>